<protein>
    <recommendedName>
        <fullName evidence="3">SRPBCC family protein</fullName>
    </recommendedName>
</protein>
<keyword evidence="2" id="KW-1185">Reference proteome</keyword>
<comment type="caution">
    <text evidence="1">The sequence shown here is derived from an EMBL/GenBank/DDBJ whole genome shotgun (WGS) entry which is preliminary data.</text>
</comment>
<evidence type="ECO:0000313" key="1">
    <source>
        <dbReference type="EMBL" id="ELR71120.1"/>
    </source>
</evidence>
<evidence type="ECO:0000313" key="2">
    <source>
        <dbReference type="Proteomes" id="UP000011135"/>
    </source>
</evidence>
<dbReference type="eggNOG" id="ENOG50330XJ">
    <property type="taxonomic scope" value="Bacteria"/>
</dbReference>
<gene>
    <name evidence="1" type="ORF">C900_03084</name>
</gene>
<sequence>MHYIQQIEGTLQQIFPLLCPNREKDWLDGWSYDMIYSKSGFAEANCVFSTSIHGRETTFWMVSRYEPDQGIIEFVRLTPKEMVVKISIRVHQENKGITPVEVTYIYTALAEEQEKYLKQQLAEDFRKSMEWWEKAMNYYLRTGEMLGR</sequence>
<reference evidence="1 2" key="1">
    <citation type="submission" date="2012-12" db="EMBL/GenBank/DDBJ databases">
        <title>Genome assembly of Fulvivirga imtechensis AK7.</title>
        <authorList>
            <person name="Nupur N."/>
            <person name="Khatri I."/>
            <person name="Kumar R."/>
            <person name="Subramanian S."/>
            <person name="Pinnaka A."/>
        </authorList>
    </citation>
    <scope>NUCLEOTIDE SEQUENCE [LARGE SCALE GENOMIC DNA]</scope>
    <source>
        <strain evidence="1 2">AK7</strain>
    </source>
</reference>
<dbReference type="Proteomes" id="UP000011135">
    <property type="component" value="Unassembled WGS sequence"/>
</dbReference>
<proteinExistence type="predicted"/>
<accession>L8JQI6</accession>
<organism evidence="1 2">
    <name type="scientific">Fulvivirga imtechensis AK7</name>
    <dbReference type="NCBI Taxonomy" id="1237149"/>
    <lineage>
        <taxon>Bacteria</taxon>
        <taxon>Pseudomonadati</taxon>
        <taxon>Bacteroidota</taxon>
        <taxon>Cytophagia</taxon>
        <taxon>Cytophagales</taxon>
        <taxon>Fulvivirgaceae</taxon>
        <taxon>Fulvivirga</taxon>
    </lineage>
</organism>
<evidence type="ECO:0008006" key="3">
    <source>
        <dbReference type="Google" id="ProtNLM"/>
    </source>
</evidence>
<name>L8JQI6_9BACT</name>
<dbReference type="AlphaFoldDB" id="L8JQI6"/>
<dbReference type="EMBL" id="AMZN01000045">
    <property type="protein sequence ID" value="ELR71120.1"/>
    <property type="molecule type" value="Genomic_DNA"/>
</dbReference>